<gene>
    <name evidence="2" type="ORF">MEDL_11726</name>
</gene>
<dbReference type="AlphaFoldDB" id="A0A8S3QK57"/>
<accession>A0A8S3QK57</accession>
<reference evidence="2" key="1">
    <citation type="submission" date="2021-03" db="EMBL/GenBank/DDBJ databases">
        <authorList>
            <person name="Bekaert M."/>
        </authorList>
    </citation>
    <scope>NUCLEOTIDE SEQUENCE</scope>
</reference>
<organism evidence="2 3">
    <name type="scientific">Mytilus edulis</name>
    <name type="common">Blue mussel</name>
    <dbReference type="NCBI Taxonomy" id="6550"/>
    <lineage>
        <taxon>Eukaryota</taxon>
        <taxon>Metazoa</taxon>
        <taxon>Spiralia</taxon>
        <taxon>Lophotrochozoa</taxon>
        <taxon>Mollusca</taxon>
        <taxon>Bivalvia</taxon>
        <taxon>Autobranchia</taxon>
        <taxon>Pteriomorphia</taxon>
        <taxon>Mytilida</taxon>
        <taxon>Mytiloidea</taxon>
        <taxon>Mytilidae</taxon>
        <taxon>Mytilinae</taxon>
        <taxon>Mytilus</taxon>
    </lineage>
</organism>
<dbReference type="EMBL" id="CAJPWZ010000580">
    <property type="protein sequence ID" value="CAG2196880.1"/>
    <property type="molecule type" value="Genomic_DNA"/>
</dbReference>
<dbReference type="Proteomes" id="UP000683360">
    <property type="component" value="Unassembled WGS sequence"/>
</dbReference>
<comment type="caution">
    <text evidence="2">The sequence shown here is derived from an EMBL/GenBank/DDBJ whole genome shotgun (WGS) entry which is preliminary data.</text>
</comment>
<evidence type="ECO:0000256" key="1">
    <source>
        <dbReference type="SAM" id="MobiDB-lite"/>
    </source>
</evidence>
<name>A0A8S3QK57_MYTED</name>
<sequence>MVFVSHNLFDLRLRIFHRSSSQVLGTAEDFLAATGHLLNSEDTVVPAELRSFLIQLDKALGSSQMLLIGLIANCTLSKRAEFLEIISVAESLRDSLLKSPLTDKMFGSPIQRIQEEPSKNPLPVKVSVQVNIGKRTVNATSSSTSNSASGDPPSSAKKRKNNYYGNYRTNPITPVKAQVSLLVVLRVPRNLGLAYQYYGNENRFACTESFQLSLKNQSVILAMDITTVVAYLKIQGGTDSPSLYQITRDILPLCFQLQVLCVMRHIAGRLNILADTLSISLAPGSFQKL</sequence>
<protein>
    <submittedName>
        <fullName evidence="2">Uncharacterized protein</fullName>
    </submittedName>
</protein>
<dbReference type="CDD" id="cd09275">
    <property type="entry name" value="RNase_HI_RT_DIRS1"/>
    <property type="match status" value="1"/>
</dbReference>
<evidence type="ECO:0000313" key="3">
    <source>
        <dbReference type="Proteomes" id="UP000683360"/>
    </source>
</evidence>
<proteinExistence type="predicted"/>
<feature type="region of interest" description="Disordered" evidence="1">
    <location>
        <begin position="138"/>
        <end position="163"/>
    </location>
</feature>
<keyword evidence="3" id="KW-1185">Reference proteome</keyword>
<feature type="compositionally biased region" description="Low complexity" evidence="1">
    <location>
        <begin position="138"/>
        <end position="155"/>
    </location>
</feature>
<dbReference type="OrthoDB" id="7477527at2759"/>
<evidence type="ECO:0000313" key="2">
    <source>
        <dbReference type="EMBL" id="CAG2196880.1"/>
    </source>
</evidence>